<evidence type="ECO:0000313" key="5">
    <source>
        <dbReference type="EMBL" id="MFC6835582.1"/>
    </source>
</evidence>
<dbReference type="PANTHER" id="PTHR43768:SF3">
    <property type="entry name" value="TREHALOSE 6-PHOSPHATE PHOSPHATASE"/>
    <property type="match status" value="1"/>
</dbReference>
<dbReference type="PANTHER" id="PTHR43768">
    <property type="entry name" value="TREHALOSE 6-PHOSPHATE PHOSPHATASE"/>
    <property type="match status" value="1"/>
</dbReference>
<dbReference type="EC" id="3.1.3.12" evidence="4"/>
<reference evidence="5 6" key="1">
    <citation type="journal article" date="2019" name="Int. J. Syst. Evol. Microbiol.">
        <title>The Global Catalogue of Microorganisms (GCM) 10K type strain sequencing project: providing services to taxonomists for standard genome sequencing and annotation.</title>
        <authorList>
            <consortium name="The Broad Institute Genomics Platform"/>
            <consortium name="The Broad Institute Genome Sequencing Center for Infectious Disease"/>
            <person name="Wu L."/>
            <person name="Ma J."/>
        </authorList>
    </citation>
    <scope>NUCLEOTIDE SEQUENCE [LARGE SCALE GENOMIC DNA]</scope>
    <source>
        <strain evidence="5 6">PSRA2</strain>
    </source>
</reference>
<comment type="caution">
    <text evidence="5">The sequence shown here is derived from an EMBL/GenBank/DDBJ whole genome shotgun (WGS) entry which is preliminary data.</text>
</comment>
<dbReference type="AlphaFoldDB" id="A0ABD5U4W5"/>
<dbReference type="RefSeq" id="WP_304447280.1">
    <property type="nucleotide sequence ID" value="NZ_JARRAH010000001.1"/>
</dbReference>
<dbReference type="NCBIfam" id="TIGR01484">
    <property type="entry name" value="HAD-SF-IIB"/>
    <property type="match status" value="1"/>
</dbReference>
<dbReference type="SUPFAM" id="SSF56784">
    <property type="entry name" value="HAD-like"/>
    <property type="match status" value="1"/>
</dbReference>
<evidence type="ECO:0000256" key="2">
    <source>
        <dbReference type="ARBA" id="ARBA00008770"/>
    </source>
</evidence>
<dbReference type="GO" id="GO:0046872">
    <property type="term" value="F:metal ion binding"/>
    <property type="evidence" value="ECO:0007669"/>
    <property type="project" value="UniProtKB-KW"/>
</dbReference>
<comment type="catalytic activity">
    <reaction evidence="4">
        <text>alpha,alpha-trehalose 6-phosphate + H2O = alpha,alpha-trehalose + phosphate</text>
        <dbReference type="Rhea" id="RHEA:23420"/>
        <dbReference type="ChEBI" id="CHEBI:15377"/>
        <dbReference type="ChEBI" id="CHEBI:16551"/>
        <dbReference type="ChEBI" id="CHEBI:43474"/>
        <dbReference type="ChEBI" id="CHEBI:58429"/>
        <dbReference type="EC" id="3.1.3.12"/>
    </reaction>
</comment>
<keyword evidence="6" id="KW-1185">Reference proteome</keyword>
<comment type="cofactor">
    <cofactor evidence="4">
        <name>Mg(2+)</name>
        <dbReference type="ChEBI" id="CHEBI:18420"/>
    </cofactor>
</comment>
<dbReference type="EMBL" id="JBHSXM010000001">
    <property type="protein sequence ID" value="MFC6835582.1"/>
    <property type="molecule type" value="Genomic_DNA"/>
</dbReference>
<comment type="similarity">
    <text evidence="2 4">Belongs to the trehalose phosphatase family.</text>
</comment>
<dbReference type="Pfam" id="PF02358">
    <property type="entry name" value="Trehalose_PPase"/>
    <property type="match status" value="1"/>
</dbReference>
<sequence>MDLKARLASAEGLLVSLDFDGTLAPITTRPEDATLPPERRERVAALAARRDVTVAVVSGRVLSDVRERVGLDGLAYAGNHGLELLRNGRRVVHPIARVRRPALRRARDAIAERVADVPGTWVEDKELTLTVHYREVDPDDREAVQRGVRRVVDGEPSLRVDPGKAVLEVLPDFPWGKGRAVSLLATGAGVGWLPMHVGDDTSDERAFRTLTDGVGVAVGGDATAADASLDGPEAVGQFLAWLGEQWDVTRR</sequence>
<dbReference type="Gene3D" id="3.30.70.1020">
    <property type="entry name" value="Trehalose-6-phosphate phosphatase related protein, domain 2"/>
    <property type="match status" value="1"/>
</dbReference>
<evidence type="ECO:0000256" key="1">
    <source>
        <dbReference type="ARBA" id="ARBA00005199"/>
    </source>
</evidence>
<keyword evidence="4" id="KW-0479">Metal-binding</keyword>
<evidence type="ECO:0000256" key="3">
    <source>
        <dbReference type="ARBA" id="ARBA00022801"/>
    </source>
</evidence>
<evidence type="ECO:0000313" key="6">
    <source>
        <dbReference type="Proteomes" id="UP001596406"/>
    </source>
</evidence>
<keyword evidence="3 4" id="KW-0378">Hydrolase</keyword>
<comment type="function">
    <text evidence="4">Removes the phosphate from trehalose 6-phosphate to produce free trehalose.</text>
</comment>
<accession>A0ABD5U4W5</accession>
<dbReference type="InterPro" id="IPR036412">
    <property type="entry name" value="HAD-like_sf"/>
</dbReference>
<name>A0ABD5U4W5_9EURY</name>
<dbReference type="Proteomes" id="UP001596406">
    <property type="component" value="Unassembled WGS sequence"/>
</dbReference>
<dbReference type="InterPro" id="IPR044651">
    <property type="entry name" value="OTSB-like"/>
</dbReference>
<dbReference type="Gene3D" id="3.40.50.1000">
    <property type="entry name" value="HAD superfamily/HAD-like"/>
    <property type="match status" value="1"/>
</dbReference>
<comment type="pathway">
    <text evidence="1 4">Glycan biosynthesis; trehalose biosynthesis.</text>
</comment>
<dbReference type="InterPro" id="IPR006379">
    <property type="entry name" value="HAD-SF_hydro_IIB"/>
</dbReference>
<gene>
    <name evidence="5" type="primary">otsB</name>
    <name evidence="5" type="ORF">ACFQHK_03565</name>
</gene>
<proteinExistence type="inferred from homology"/>
<dbReference type="InterPro" id="IPR003337">
    <property type="entry name" value="Trehalose_PPase"/>
</dbReference>
<keyword evidence="4" id="KW-0460">Magnesium</keyword>
<protein>
    <recommendedName>
        <fullName evidence="4">Trehalose 6-phosphate phosphatase</fullName>
        <ecNumber evidence="4">3.1.3.12</ecNumber>
    </recommendedName>
</protein>
<dbReference type="InterPro" id="IPR023214">
    <property type="entry name" value="HAD_sf"/>
</dbReference>
<organism evidence="5 6">
    <name type="scientific">Halomarina ordinaria</name>
    <dbReference type="NCBI Taxonomy" id="3033939"/>
    <lineage>
        <taxon>Archaea</taxon>
        <taxon>Methanobacteriati</taxon>
        <taxon>Methanobacteriota</taxon>
        <taxon>Stenosarchaea group</taxon>
        <taxon>Halobacteria</taxon>
        <taxon>Halobacteriales</taxon>
        <taxon>Natronomonadaceae</taxon>
        <taxon>Halomarina</taxon>
    </lineage>
</organism>
<dbReference type="GO" id="GO:0004805">
    <property type="term" value="F:trehalose-phosphatase activity"/>
    <property type="evidence" value="ECO:0007669"/>
    <property type="project" value="UniProtKB-EC"/>
</dbReference>
<dbReference type="NCBIfam" id="TIGR00685">
    <property type="entry name" value="T6PP"/>
    <property type="match status" value="1"/>
</dbReference>
<evidence type="ECO:0000256" key="4">
    <source>
        <dbReference type="RuleBase" id="RU361117"/>
    </source>
</evidence>